<dbReference type="EMBL" id="BAABAL010000020">
    <property type="protein sequence ID" value="GAA4032075.1"/>
    <property type="molecule type" value="Genomic_DNA"/>
</dbReference>
<dbReference type="Gene3D" id="3.40.50.720">
    <property type="entry name" value="NAD(P)-binding Rossmann-like Domain"/>
    <property type="match status" value="1"/>
</dbReference>
<evidence type="ECO:0000256" key="1">
    <source>
        <dbReference type="ARBA" id="ARBA00006484"/>
    </source>
</evidence>
<dbReference type="Proteomes" id="UP001501747">
    <property type="component" value="Unassembled WGS sequence"/>
</dbReference>
<dbReference type="InterPro" id="IPR002347">
    <property type="entry name" value="SDR_fam"/>
</dbReference>
<name>A0ABP7TVW6_9PSEU</name>
<evidence type="ECO:0000256" key="2">
    <source>
        <dbReference type="ARBA" id="ARBA00023002"/>
    </source>
</evidence>
<dbReference type="NCBIfam" id="NF004845">
    <property type="entry name" value="PRK06196.1"/>
    <property type="match status" value="1"/>
</dbReference>
<comment type="similarity">
    <text evidence="1">Belongs to the short-chain dehydrogenases/reductases (SDR) family.</text>
</comment>
<comment type="caution">
    <text evidence="3">The sequence shown here is derived from an EMBL/GenBank/DDBJ whole genome shotgun (WGS) entry which is preliminary data.</text>
</comment>
<sequence length="308" mass="32867">MTTAQHKIGSGFGARSTANEVLDGIDLTGKLAIITGGYSGLGLETTRALAAAGAHVVVPARRVDAARAEVGEIAEVDQLDLGGLDSVRGFAERFTASGRRADMVINNAGIMACPETRVGPGWEAQFATNHLGHFALVNRLRPVLAEDARVVSVSSAGHRSSPIRWDDVQFERGYDKWAAYCQAKTANVLFAVQLNAFGVQSFALHPGGILTPLQRHLTKAEQVERGWIDENGTPLVPEFKTPEQGASTQVWAATSPRLAELGGVYLEDCEVAEISDDDAPGVRSYAVDRDEAARLWALSAELTGVNAF</sequence>
<evidence type="ECO:0000313" key="4">
    <source>
        <dbReference type="Proteomes" id="UP001501747"/>
    </source>
</evidence>
<gene>
    <name evidence="3" type="ORF">GCM10022247_66420</name>
</gene>
<organism evidence="3 4">
    <name type="scientific">Allokutzneria multivorans</name>
    <dbReference type="NCBI Taxonomy" id="1142134"/>
    <lineage>
        <taxon>Bacteria</taxon>
        <taxon>Bacillati</taxon>
        <taxon>Actinomycetota</taxon>
        <taxon>Actinomycetes</taxon>
        <taxon>Pseudonocardiales</taxon>
        <taxon>Pseudonocardiaceae</taxon>
        <taxon>Allokutzneria</taxon>
    </lineage>
</organism>
<dbReference type="Pfam" id="PF00106">
    <property type="entry name" value="adh_short"/>
    <property type="match status" value="1"/>
</dbReference>
<dbReference type="InterPro" id="IPR036291">
    <property type="entry name" value="NAD(P)-bd_dom_sf"/>
</dbReference>
<dbReference type="PANTHER" id="PTHR24320:SF283">
    <property type="entry name" value="RETINOL DEHYDROGENASE 11"/>
    <property type="match status" value="1"/>
</dbReference>
<accession>A0ABP7TVW6</accession>
<keyword evidence="4" id="KW-1185">Reference proteome</keyword>
<keyword evidence="2" id="KW-0560">Oxidoreductase</keyword>
<reference evidence="4" key="1">
    <citation type="journal article" date="2019" name="Int. J. Syst. Evol. Microbiol.">
        <title>The Global Catalogue of Microorganisms (GCM) 10K type strain sequencing project: providing services to taxonomists for standard genome sequencing and annotation.</title>
        <authorList>
            <consortium name="The Broad Institute Genomics Platform"/>
            <consortium name="The Broad Institute Genome Sequencing Center for Infectious Disease"/>
            <person name="Wu L."/>
            <person name="Ma J."/>
        </authorList>
    </citation>
    <scope>NUCLEOTIDE SEQUENCE [LARGE SCALE GENOMIC DNA]</scope>
    <source>
        <strain evidence="4">JCM 17342</strain>
    </source>
</reference>
<dbReference type="PRINTS" id="PR00081">
    <property type="entry name" value="GDHRDH"/>
</dbReference>
<proteinExistence type="inferred from homology"/>
<dbReference type="SUPFAM" id="SSF51735">
    <property type="entry name" value="NAD(P)-binding Rossmann-fold domains"/>
    <property type="match status" value="1"/>
</dbReference>
<dbReference type="RefSeq" id="WP_344883970.1">
    <property type="nucleotide sequence ID" value="NZ_BAABAL010000020.1"/>
</dbReference>
<protein>
    <submittedName>
        <fullName evidence="3">SDR family NAD(P)-dependent oxidoreductase</fullName>
    </submittedName>
</protein>
<evidence type="ECO:0000313" key="3">
    <source>
        <dbReference type="EMBL" id="GAA4032075.1"/>
    </source>
</evidence>
<dbReference type="PANTHER" id="PTHR24320">
    <property type="entry name" value="RETINOL DEHYDROGENASE"/>
    <property type="match status" value="1"/>
</dbReference>